<feature type="region of interest" description="Disordered" evidence="1">
    <location>
        <begin position="349"/>
        <end position="372"/>
    </location>
</feature>
<gene>
    <name evidence="2" type="ORF">Vbra_16854</name>
</gene>
<evidence type="ECO:0000313" key="2">
    <source>
        <dbReference type="EMBL" id="CEM22598.1"/>
    </source>
</evidence>
<proteinExistence type="predicted"/>
<feature type="region of interest" description="Disordered" evidence="1">
    <location>
        <begin position="1"/>
        <end position="36"/>
    </location>
</feature>
<dbReference type="InParanoid" id="A0A0G4G391"/>
<organism evidence="2 3">
    <name type="scientific">Vitrella brassicaformis (strain CCMP3155)</name>
    <dbReference type="NCBI Taxonomy" id="1169540"/>
    <lineage>
        <taxon>Eukaryota</taxon>
        <taxon>Sar</taxon>
        <taxon>Alveolata</taxon>
        <taxon>Colpodellida</taxon>
        <taxon>Vitrellaceae</taxon>
        <taxon>Vitrella</taxon>
    </lineage>
</organism>
<name>A0A0G4G391_VITBC</name>
<feature type="compositionally biased region" description="Low complexity" evidence="1">
    <location>
        <begin position="349"/>
        <end position="364"/>
    </location>
</feature>
<feature type="compositionally biased region" description="Polar residues" evidence="1">
    <location>
        <begin position="51"/>
        <end position="67"/>
    </location>
</feature>
<evidence type="ECO:0000313" key="3">
    <source>
        <dbReference type="Proteomes" id="UP000041254"/>
    </source>
</evidence>
<sequence>MSVDESGCGGSLSLPVKATDEPEGRFTRRRDSSECSGFSACSCITRRDLPQHTQPLTPSDDTQQQRPPMSAMARIPRVVSKRLPSRRWTKEKWSRFEKESKPVTIEGSAATGRRRLVNVGVDMVIRRIYGGMQWIRKDGPLLIHYAAVYRDHHDQLRVLSINQHTPKSEMDWVHLHFLRACCDGILTTGQILRSEPSLTFEHKQTTYFRRQLMADREDIVDKTHDGPLQVYVLTSGDHLLRDGQAGRSKGRPMLEHKTIKHRSSSCQVNLLVPPDSLPAVRKALDGRPWVQVLPISSPPSRRAASAYARQADNSGETDTIPDIRHLPSLSSHAAIHSAISHLQHIKSTRAPANRRQPAAAQDATPADRAEGPSVRLGIEAGASISRSLLLRKEVDVIFLTVYAGQVPQNCQGNVLLSADELRARYTCWRAATEGHWTVLCFRPRQ</sequence>
<dbReference type="AlphaFoldDB" id="A0A0G4G391"/>
<keyword evidence="3" id="KW-1185">Reference proteome</keyword>
<evidence type="ECO:0000256" key="1">
    <source>
        <dbReference type="SAM" id="MobiDB-lite"/>
    </source>
</evidence>
<accession>A0A0G4G391</accession>
<protein>
    <submittedName>
        <fullName evidence="2">Uncharacterized protein</fullName>
    </submittedName>
</protein>
<dbReference type="Proteomes" id="UP000041254">
    <property type="component" value="Unassembled WGS sequence"/>
</dbReference>
<feature type="compositionally biased region" description="Low complexity" evidence="1">
    <location>
        <begin position="300"/>
        <end position="309"/>
    </location>
</feature>
<dbReference type="EMBL" id="CDMY01000553">
    <property type="protein sequence ID" value="CEM22598.1"/>
    <property type="molecule type" value="Genomic_DNA"/>
</dbReference>
<dbReference type="VEuPathDB" id="CryptoDB:Vbra_16854"/>
<feature type="region of interest" description="Disordered" evidence="1">
    <location>
        <begin position="50"/>
        <end position="74"/>
    </location>
</feature>
<feature type="region of interest" description="Disordered" evidence="1">
    <location>
        <begin position="300"/>
        <end position="324"/>
    </location>
</feature>
<feature type="compositionally biased region" description="Basic and acidic residues" evidence="1">
    <location>
        <begin position="18"/>
        <end position="33"/>
    </location>
</feature>
<reference evidence="2 3" key="1">
    <citation type="submission" date="2014-11" db="EMBL/GenBank/DDBJ databases">
        <authorList>
            <person name="Zhu J."/>
            <person name="Qi W."/>
            <person name="Song R."/>
        </authorList>
    </citation>
    <scope>NUCLEOTIDE SEQUENCE [LARGE SCALE GENOMIC DNA]</scope>
</reference>